<dbReference type="OrthoDB" id="10003442at2"/>
<sequence>MTGFHGGARASGATLRQRWRSLGLGFVAGATRSIISEQVRNRDAVVAALTPRGLGADLVAARHRAVYRRLARRAVAHARLGVLLGFTGLAVLCLLWVGIAAHFGDARGAGAAILAGLMGYVLVNSPLLLVLVILTRLPRLATSIGSLHLVAVLATAGLIVYGEVTGTGPVRPLVGNTVGDGFLFYLLVHGSLTTASLCAAFLFGAPVAWYVRRRLWLTDPVGNGLRALFASIALASSDEDFLKVGTRRRIVDRMGVVALVLRRGLWRVVRPPNALARSVLRHRCELAAQVAEMMCVWVVLPAKTTRGDFLDKVCGLVETLLSGRLDELPVEPLRGAIDLQSRFALLAGFVRRIVIGAVPLGALSALGLFGATVPDGIAGPVRTFAWIWFLVALLGALGELRTGRTLFGQALEFFSRITGK</sequence>
<feature type="transmembrane region" description="Helical" evidence="1">
    <location>
        <begin position="109"/>
        <end position="133"/>
    </location>
</feature>
<organism evidence="2 3">
    <name type="scientific">Saccharothrix syringae</name>
    <name type="common">Nocardiopsis syringae</name>
    <dbReference type="NCBI Taxonomy" id="103733"/>
    <lineage>
        <taxon>Bacteria</taxon>
        <taxon>Bacillati</taxon>
        <taxon>Actinomycetota</taxon>
        <taxon>Actinomycetes</taxon>
        <taxon>Pseudonocardiales</taxon>
        <taxon>Pseudonocardiaceae</taxon>
        <taxon>Saccharothrix</taxon>
    </lineage>
</organism>
<keyword evidence="3" id="KW-1185">Reference proteome</keyword>
<reference evidence="3" key="1">
    <citation type="journal article" date="2021" name="Curr. Microbiol.">
        <title>Complete genome of nocamycin-producing strain Saccharothrix syringae NRRL B-16468 reveals the biosynthetic potential for secondary metabolites.</title>
        <authorList>
            <person name="Mo X."/>
            <person name="Yang S."/>
        </authorList>
    </citation>
    <scope>NUCLEOTIDE SEQUENCE [LARGE SCALE GENOMIC DNA]</scope>
    <source>
        <strain evidence="3">ATCC 51364 / DSM 43886 / JCM 6844 / KCTC 9398 / NBRC 14523 / NRRL B-16468 / INA 2240</strain>
    </source>
</reference>
<feature type="transmembrane region" description="Helical" evidence="1">
    <location>
        <begin position="182"/>
        <end position="211"/>
    </location>
</feature>
<keyword evidence="1" id="KW-0812">Transmembrane</keyword>
<feature type="transmembrane region" description="Helical" evidence="1">
    <location>
        <begin position="349"/>
        <end position="371"/>
    </location>
</feature>
<dbReference type="EMBL" id="CP034550">
    <property type="protein sequence ID" value="QFZ21620.1"/>
    <property type="molecule type" value="Genomic_DNA"/>
</dbReference>
<accession>A0A5Q0H701</accession>
<proteinExistence type="predicted"/>
<dbReference type="Proteomes" id="UP000325787">
    <property type="component" value="Chromosome"/>
</dbReference>
<gene>
    <name evidence="2" type="ORF">EKG83_33270</name>
</gene>
<feature type="transmembrane region" description="Helical" evidence="1">
    <location>
        <begin position="78"/>
        <end position="103"/>
    </location>
</feature>
<feature type="transmembrane region" description="Helical" evidence="1">
    <location>
        <begin position="383"/>
        <end position="400"/>
    </location>
</feature>
<dbReference type="KEGG" id="ssyi:EKG83_33270"/>
<evidence type="ECO:0000256" key="1">
    <source>
        <dbReference type="SAM" id="Phobius"/>
    </source>
</evidence>
<evidence type="ECO:0000313" key="3">
    <source>
        <dbReference type="Proteomes" id="UP000325787"/>
    </source>
</evidence>
<dbReference type="AlphaFoldDB" id="A0A5Q0H701"/>
<keyword evidence="1" id="KW-0472">Membrane</keyword>
<feature type="transmembrane region" description="Helical" evidence="1">
    <location>
        <begin position="140"/>
        <end position="162"/>
    </location>
</feature>
<evidence type="ECO:0000313" key="2">
    <source>
        <dbReference type="EMBL" id="QFZ21620.1"/>
    </source>
</evidence>
<name>A0A5Q0H701_SACSY</name>
<dbReference type="RefSeq" id="WP_033434687.1">
    <property type="nucleotide sequence ID" value="NZ_CP034550.1"/>
</dbReference>
<protein>
    <submittedName>
        <fullName evidence="2">Uncharacterized protein</fullName>
    </submittedName>
</protein>
<keyword evidence="1" id="KW-1133">Transmembrane helix</keyword>